<sequence length="364" mass="40575">MAIFKLNFIGDVMLGRLIDQLFPVHVSCPSEAAIISSIRSRVSTSPHLESFSLTTPWGNSLPLLSSADLNLINLETSATTHDVKWPNKVFNYRMHPTNIAALKTADIHYAGLANNHTLDFSRQGLLDTVHTVRTAGIAYAGAGTTREEALAPAVLKLPATGGGEHEVHVYAASDHPDDWGSVEEFHLIDYSTGTRQRLKDMLTTRPRPSLKVFSVHWGPNYAWKPAKEIRDLAHFLVDECGVDVVHGHSSHHVQGVEVRNGSLVIYGCGDFVDDYAVVEGGWRNDLSAVWQVRVREEEGENMRLVPERLEVFPNRIQEFQAHLLEREDKDHEWVVGKVKDLSRNLGTRSKDELGEKGQLVVSLL</sequence>
<dbReference type="Pfam" id="PF09587">
    <property type="entry name" value="PGA_cap"/>
    <property type="match status" value="1"/>
</dbReference>
<name>A0A2P7ZYU9_9PEZI</name>
<keyword evidence="4" id="KW-1185">Reference proteome</keyword>
<evidence type="ECO:0000313" key="4">
    <source>
        <dbReference type="Proteomes" id="UP000243723"/>
    </source>
</evidence>
<accession>A0A2P7ZYU9</accession>
<evidence type="ECO:0000259" key="2">
    <source>
        <dbReference type="SMART" id="SM00854"/>
    </source>
</evidence>
<dbReference type="SUPFAM" id="SSF56300">
    <property type="entry name" value="Metallo-dependent phosphatases"/>
    <property type="match status" value="1"/>
</dbReference>
<evidence type="ECO:0000256" key="1">
    <source>
        <dbReference type="ARBA" id="ARBA00005662"/>
    </source>
</evidence>
<dbReference type="OrthoDB" id="189619at2759"/>
<dbReference type="STRING" id="40998.A0A2P7ZYU9"/>
<gene>
    <name evidence="3" type="ORF">B9Z65_8949</name>
</gene>
<dbReference type="SMART" id="SM00854">
    <property type="entry name" value="PGA_cap"/>
    <property type="match status" value="1"/>
</dbReference>
<comment type="caution">
    <text evidence="3">The sequence shown here is derived from an EMBL/GenBank/DDBJ whole genome shotgun (WGS) entry which is preliminary data.</text>
</comment>
<dbReference type="AlphaFoldDB" id="A0A2P7ZYU9"/>
<dbReference type="CDD" id="cd07381">
    <property type="entry name" value="MPP_CapA"/>
    <property type="match status" value="1"/>
</dbReference>
<reference evidence="3 4" key="1">
    <citation type="submission" date="2017-05" db="EMBL/GenBank/DDBJ databases">
        <title>Draft genome sequence of Elsinoe australis.</title>
        <authorList>
            <person name="Cheng Q."/>
        </authorList>
    </citation>
    <scope>NUCLEOTIDE SEQUENCE [LARGE SCALE GENOMIC DNA]</scope>
    <source>
        <strain evidence="3 4">NL1</strain>
    </source>
</reference>
<dbReference type="Proteomes" id="UP000243723">
    <property type="component" value="Unassembled WGS sequence"/>
</dbReference>
<dbReference type="PANTHER" id="PTHR33393">
    <property type="entry name" value="POLYGLUTAMINE SYNTHESIS ACCESSORY PROTEIN RV0574C-RELATED"/>
    <property type="match status" value="1"/>
</dbReference>
<dbReference type="InterPro" id="IPR029052">
    <property type="entry name" value="Metallo-depent_PP-like"/>
</dbReference>
<dbReference type="InterPro" id="IPR052169">
    <property type="entry name" value="CW_Biosynth-Accessory"/>
</dbReference>
<dbReference type="EMBL" id="NHZQ01000095">
    <property type="protein sequence ID" value="PSK53394.1"/>
    <property type="molecule type" value="Genomic_DNA"/>
</dbReference>
<proteinExistence type="inferred from homology"/>
<dbReference type="InterPro" id="IPR019079">
    <property type="entry name" value="Capsule_synth_CapA"/>
</dbReference>
<comment type="similarity">
    <text evidence="1">Belongs to the CapA family.</text>
</comment>
<organism evidence="3 4">
    <name type="scientific">Elsinoe australis</name>
    <dbReference type="NCBI Taxonomy" id="40998"/>
    <lineage>
        <taxon>Eukaryota</taxon>
        <taxon>Fungi</taxon>
        <taxon>Dikarya</taxon>
        <taxon>Ascomycota</taxon>
        <taxon>Pezizomycotina</taxon>
        <taxon>Dothideomycetes</taxon>
        <taxon>Dothideomycetidae</taxon>
        <taxon>Myriangiales</taxon>
        <taxon>Elsinoaceae</taxon>
        <taxon>Elsinoe</taxon>
    </lineage>
</organism>
<dbReference type="Gene3D" id="3.60.21.10">
    <property type="match status" value="1"/>
</dbReference>
<evidence type="ECO:0000313" key="3">
    <source>
        <dbReference type="EMBL" id="PSK53394.1"/>
    </source>
</evidence>
<feature type="domain" description="Capsule synthesis protein CapA" evidence="2">
    <location>
        <begin position="5"/>
        <end position="275"/>
    </location>
</feature>
<protein>
    <recommendedName>
        <fullName evidence="2">Capsule synthesis protein CapA domain-containing protein</fullName>
    </recommendedName>
</protein>
<dbReference type="PANTHER" id="PTHR33393:SF11">
    <property type="entry name" value="POLYGLUTAMINE SYNTHESIS ACCESSORY PROTEIN RV0574C-RELATED"/>
    <property type="match status" value="1"/>
</dbReference>